<dbReference type="InterPro" id="IPR003594">
    <property type="entry name" value="HATPase_dom"/>
</dbReference>
<dbReference type="InterPro" id="IPR003661">
    <property type="entry name" value="HisK_dim/P_dom"/>
</dbReference>
<dbReference type="PRINTS" id="PR00344">
    <property type="entry name" value="BCTRLSENSOR"/>
</dbReference>
<evidence type="ECO:0000256" key="1">
    <source>
        <dbReference type="ARBA" id="ARBA00000085"/>
    </source>
</evidence>
<dbReference type="PROSITE" id="PS50109">
    <property type="entry name" value="HIS_KIN"/>
    <property type="match status" value="1"/>
</dbReference>
<feature type="domain" description="HAMP" evidence="17">
    <location>
        <begin position="202"/>
        <end position="254"/>
    </location>
</feature>
<dbReference type="PANTHER" id="PTHR44936">
    <property type="entry name" value="SENSOR PROTEIN CREC"/>
    <property type="match status" value="1"/>
</dbReference>
<feature type="transmembrane region" description="Helical" evidence="15">
    <location>
        <begin position="181"/>
        <end position="201"/>
    </location>
</feature>
<evidence type="ECO:0000259" key="17">
    <source>
        <dbReference type="PROSITE" id="PS50885"/>
    </source>
</evidence>
<sequence length="458" mass="51391">MVALPTGDRAIAAFRPWLKRFGKRLAHYMPGGLYARSLIIVVAPMVLLQAIVVLIFMERHWDAVTRQLSAAVTRDIALLVRLYETYEAEDNYERLIDMARDQLEMSMSVQPGETLPTDQLKPFFSLLDKTLSAELSSRIGKPYWIDTLGRSRFVEIRIKAKDAVIRVIARRSRTYASNTHIFVLWMVGSSLVLLAVAISLLRNQIRPIQRLAEAAEAFGMGRDVGEFRPRGAREVKQAAQAFLKMRQRIERQIEQRTTMLAGVSHDLRTLLTRFKLQLAFLGESAEIDALEADVNEMQHMLEDYLAFARGDGGEIPSDTSLADFFAEVEKDTIARGETVRFNLPGPGRVKLKPNAFKRCVLNLVHNACRFADDVQVTVRIRDSRLYLTVDDNGPGIPAKVREEVFRPFYRLDDARNQDTGGTGLGLAIARDIVIGHGGDITLSDSELGGLKVAVRIPI</sequence>
<keyword evidence="6" id="KW-0597">Phosphoprotein</keyword>
<keyword evidence="10" id="KW-0418">Kinase</keyword>
<dbReference type="SMART" id="SM00387">
    <property type="entry name" value="HATPase_c"/>
    <property type="match status" value="1"/>
</dbReference>
<feature type="transmembrane region" description="Helical" evidence="15">
    <location>
        <begin position="33"/>
        <end position="57"/>
    </location>
</feature>
<organism evidence="18">
    <name type="scientific">hydrothermal vent metagenome</name>
    <dbReference type="NCBI Taxonomy" id="652676"/>
    <lineage>
        <taxon>unclassified sequences</taxon>
        <taxon>metagenomes</taxon>
        <taxon>ecological metagenomes</taxon>
    </lineage>
</organism>
<dbReference type="PROSITE" id="PS50885">
    <property type="entry name" value="HAMP"/>
    <property type="match status" value="1"/>
</dbReference>
<dbReference type="GO" id="GO:0005886">
    <property type="term" value="C:plasma membrane"/>
    <property type="evidence" value="ECO:0007669"/>
    <property type="project" value="UniProtKB-SubCell"/>
</dbReference>
<proteinExistence type="predicted"/>
<keyword evidence="9" id="KW-0547">Nucleotide-binding</keyword>
<evidence type="ECO:0000256" key="12">
    <source>
        <dbReference type="ARBA" id="ARBA00022989"/>
    </source>
</evidence>
<dbReference type="EC" id="2.7.13.3" evidence="3"/>
<comment type="catalytic activity">
    <reaction evidence="1">
        <text>ATP + protein L-histidine = ADP + protein N-phospho-L-histidine.</text>
        <dbReference type="EC" id="2.7.13.3"/>
    </reaction>
</comment>
<evidence type="ECO:0000256" key="10">
    <source>
        <dbReference type="ARBA" id="ARBA00022777"/>
    </source>
</evidence>
<reference evidence="18" key="1">
    <citation type="submission" date="2018-06" db="EMBL/GenBank/DDBJ databases">
        <authorList>
            <person name="Zhirakovskaya E."/>
        </authorList>
    </citation>
    <scope>NUCLEOTIDE SEQUENCE</scope>
</reference>
<dbReference type="InterPro" id="IPR004358">
    <property type="entry name" value="Sig_transdc_His_kin-like_C"/>
</dbReference>
<keyword evidence="7 18" id="KW-0808">Transferase</keyword>
<dbReference type="GO" id="GO:0000155">
    <property type="term" value="F:phosphorelay sensor kinase activity"/>
    <property type="evidence" value="ECO:0007669"/>
    <property type="project" value="InterPro"/>
</dbReference>
<accession>A0A3B0TMV2</accession>
<evidence type="ECO:0000313" key="18">
    <source>
        <dbReference type="EMBL" id="VAW13539.1"/>
    </source>
</evidence>
<comment type="subcellular location">
    <subcellularLocation>
        <location evidence="2">Cell inner membrane</location>
        <topology evidence="2">Multi-pass membrane protein</topology>
    </subcellularLocation>
</comment>
<evidence type="ECO:0000256" key="11">
    <source>
        <dbReference type="ARBA" id="ARBA00022840"/>
    </source>
</evidence>
<dbReference type="Gene3D" id="1.10.287.130">
    <property type="match status" value="1"/>
</dbReference>
<dbReference type="Pfam" id="PF02518">
    <property type="entry name" value="HATPase_c"/>
    <property type="match status" value="1"/>
</dbReference>
<evidence type="ECO:0000256" key="2">
    <source>
        <dbReference type="ARBA" id="ARBA00004429"/>
    </source>
</evidence>
<dbReference type="SUPFAM" id="SSF47384">
    <property type="entry name" value="Homodimeric domain of signal transducing histidine kinase"/>
    <property type="match status" value="1"/>
</dbReference>
<keyword evidence="12 15" id="KW-1133">Transmembrane helix</keyword>
<dbReference type="Pfam" id="PF00672">
    <property type="entry name" value="HAMP"/>
    <property type="match status" value="1"/>
</dbReference>
<evidence type="ECO:0000256" key="9">
    <source>
        <dbReference type="ARBA" id="ARBA00022741"/>
    </source>
</evidence>
<evidence type="ECO:0000256" key="13">
    <source>
        <dbReference type="ARBA" id="ARBA00023012"/>
    </source>
</evidence>
<evidence type="ECO:0000259" key="16">
    <source>
        <dbReference type="PROSITE" id="PS50109"/>
    </source>
</evidence>
<keyword evidence="4" id="KW-1003">Cell membrane</keyword>
<dbReference type="InterPro" id="IPR050980">
    <property type="entry name" value="2C_sensor_his_kinase"/>
</dbReference>
<dbReference type="AlphaFoldDB" id="A0A3B0TMV2"/>
<dbReference type="CDD" id="cd00082">
    <property type="entry name" value="HisKA"/>
    <property type="match status" value="1"/>
</dbReference>
<keyword evidence="5" id="KW-0997">Cell inner membrane</keyword>
<dbReference type="InterPro" id="IPR005467">
    <property type="entry name" value="His_kinase_dom"/>
</dbReference>
<dbReference type="InterPro" id="IPR003660">
    <property type="entry name" value="HAMP_dom"/>
</dbReference>
<evidence type="ECO:0000256" key="14">
    <source>
        <dbReference type="ARBA" id="ARBA00023136"/>
    </source>
</evidence>
<evidence type="ECO:0000256" key="3">
    <source>
        <dbReference type="ARBA" id="ARBA00012438"/>
    </source>
</evidence>
<dbReference type="GO" id="GO:0005524">
    <property type="term" value="F:ATP binding"/>
    <property type="evidence" value="ECO:0007669"/>
    <property type="project" value="UniProtKB-KW"/>
</dbReference>
<evidence type="ECO:0000256" key="4">
    <source>
        <dbReference type="ARBA" id="ARBA00022475"/>
    </source>
</evidence>
<dbReference type="InterPro" id="IPR036097">
    <property type="entry name" value="HisK_dim/P_sf"/>
</dbReference>
<keyword evidence="8 15" id="KW-0812">Transmembrane</keyword>
<keyword evidence="14 15" id="KW-0472">Membrane</keyword>
<dbReference type="PANTHER" id="PTHR44936:SF5">
    <property type="entry name" value="SENSOR HISTIDINE KINASE ENVZ"/>
    <property type="match status" value="1"/>
</dbReference>
<evidence type="ECO:0000256" key="6">
    <source>
        <dbReference type="ARBA" id="ARBA00022553"/>
    </source>
</evidence>
<feature type="domain" description="Histidine kinase" evidence="16">
    <location>
        <begin position="262"/>
        <end position="458"/>
    </location>
</feature>
<protein>
    <recommendedName>
        <fullName evidence="3">histidine kinase</fullName>
        <ecNumber evidence="3">2.7.13.3</ecNumber>
    </recommendedName>
</protein>
<evidence type="ECO:0000256" key="8">
    <source>
        <dbReference type="ARBA" id="ARBA00022692"/>
    </source>
</evidence>
<dbReference type="Pfam" id="PF00512">
    <property type="entry name" value="HisKA"/>
    <property type="match status" value="1"/>
</dbReference>
<dbReference type="InterPro" id="IPR036890">
    <property type="entry name" value="HATPase_C_sf"/>
</dbReference>
<keyword evidence="13" id="KW-0902">Two-component regulatory system</keyword>
<evidence type="ECO:0000256" key="7">
    <source>
        <dbReference type="ARBA" id="ARBA00022679"/>
    </source>
</evidence>
<evidence type="ECO:0000256" key="5">
    <source>
        <dbReference type="ARBA" id="ARBA00022519"/>
    </source>
</evidence>
<dbReference type="SMART" id="SM00388">
    <property type="entry name" value="HisKA"/>
    <property type="match status" value="1"/>
</dbReference>
<dbReference type="Gene3D" id="3.30.565.10">
    <property type="entry name" value="Histidine kinase-like ATPase, C-terminal domain"/>
    <property type="match status" value="1"/>
</dbReference>
<name>A0A3B0TMV2_9ZZZZ</name>
<gene>
    <name evidence="18" type="ORF">MNBD_ALPHA09-1745</name>
</gene>
<dbReference type="CDD" id="cd06225">
    <property type="entry name" value="HAMP"/>
    <property type="match status" value="1"/>
</dbReference>
<dbReference type="SMART" id="SM00304">
    <property type="entry name" value="HAMP"/>
    <property type="match status" value="1"/>
</dbReference>
<dbReference type="SUPFAM" id="SSF55874">
    <property type="entry name" value="ATPase domain of HSP90 chaperone/DNA topoisomerase II/histidine kinase"/>
    <property type="match status" value="1"/>
</dbReference>
<evidence type="ECO:0000256" key="15">
    <source>
        <dbReference type="SAM" id="Phobius"/>
    </source>
</evidence>
<keyword evidence="11" id="KW-0067">ATP-binding</keyword>
<dbReference type="EMBL" id="UOEM01000062">
    <property type="protein sequence ID" value="VAW13539.1"/>
    <property type="molecule type" value="Genomic_DNA"/>
</dbReference>